<proteinExistence type="predicted"/>
<reference evidence="4" key="3">
    <citation type="submission" date="2020-10" db="UniProtKB">
        <authorList>
            <consortium name="WormBaseParasite"/>
        </authorList>
    </citation>
    <scope>IDENTIFICATION</scope>
</reference>
<protein>
    <submittedName>
        <fullName evidence="2 4">Expressed protein</fullName>
    </submittedName>
</protein>
<keyword evidence="1" id="KW-1133">Transmembrane helix</keyword>
<dbReference type="Proteomes" id="UP000492820">
    <property type="component" value="Unassembled WGS sequence"/>
</dbReference>
<dbReference type="AlphaFoldDB" id="A0A068WJB8"/>
<dbReference type="EMBL" id="LK028580">
    <property type="protein sequence ID" value="CDS20195.1"/>
    <property type="molecule type" value="Genomic_DNA"/>
</dbReference>
<keyword evidence="1" id="KW-0812">Transmembrane</keyword>
<sequence>MLTSSANLDSCKKARVETILIVSFLGFIFISLPCTGPIPFACSLAFCTSVVQDVFSAAIFSFPYVIYAMAGLFVTHI</sequence>
<evidence type="ECO:0000313" key="3">
    <source>
        <dbReference type="Proteomes" id="UP000492820"/>
    </source>
</evidence>
<gene>
    <name evidence="2" type="ORF">EgrG_000240500</name>
</gene>
<evidence type="ECO:0000256" key="1">
    <source>
        <dbReference type="SAM" id="Phobius"/>
    </source>
</evidence>
<accession>A0A068WJB8</accession>
<name>A0A068WJB8_ECHGR</name>
<evidence type="ECO:0000313" key="2">
    <source>
        <dbReference type="EMBL" id="CDS20195.1"/>
    </source>
</evidence>
<dbReference type="WBParaSite" id="EgrG_000240500">
    <property type="protein sequence ID" value="EgrG_000240500"/>
    <property type="gene ID" value="EgrG_000240500"/>
</dbReference>
<organism evidence="2">
    <name type="scientific">Echinococcus granulosus</name>
    <name type="common">Hydatid tapeworm</name>
    <dbReference type="NCBI Taxonomy" id="6210"/>
    <lineage>
        <taxon>Eukaryota</taxon>
        <taxon>Metazoa</taxon>
        <taxon>Spiralia</taxon>
        <taxon>Lophotrochozoa</taxon>
        <taxon>Platyhelminthes</taxon>
        <taxon>Cestoda</taxon>
        <taxon>Eucestoda</taxon>
        <taxon>Cyclophyllidea</taxon>
        <taxon>Taeniidae</taxon>
        <taxon>Echinococcus</taxon>
        <taxon>Echinococcus granulosus group</taxon>
    </lineage>
</organism>
<evidence type="ECO:0000313" key="4">
    <source>
        <dbReference type="WBParaSite" id="EgrG_000240500"/>
    </source>
</evidence>
<reference evidence="2" key="2">
    <citation type="submission" date="2014-06" db="EMBL/GenBank/DDBJ databases">
        <authorList>
            <person name="Aslett M."/>
        </authorList>
    </citation>
    <scope>NUCLEOTIDE SEQUENCE</scope>
</reference>
<keyword evidence="1" id="KW-0472">Membrane</keyword>
<feature type="transmembrane region" description="Helical" evidence="1">
    <location>
        <begin position="20"/>
        <end position="47"/>
    </location>
</feature>
<reference evidence="2 3" key="1">
    <citation type="journal article" date="2013" name="Nature">
        <title>The genomes of four tapeworm species reveal adaptations to parasitism.</title>
        <authorList>
            <person name="Tsai I.J."/>
            <person name="Zarowiecki M."/>
            <person name="Holroyd N."/>
            <person name="Garciarrubio A."/>
            <person name="Sanchez-Flores A."/>
            <person name="Brooks K.L."/>
            <person name="Tracey A."/>
            <person name="Bobes R.J."/>
            <person name="Fragoso G."/>
            <person name="Sciutto E."/>
            <person name="Aslett M."/>
            <person name="Beasley H."/>
            <person name="Bennett H.M."/>
            <person name="Cai J."/>
            <person name="Camicia F."/>
            <person name="Clark R."/>
            <person name="Cucher M."/>
            <person name="De Silva N."/>
            <person name="Day T.A."/>
            <person name="Deplazes P."/>
            <person name="Estrada K."/>
            <person name="Fernandez C."/>
            <person name="Holland P.W."/>
            <person name="Hou J."/>
            <person name="Hu S."/>
            <person name="Huckvale T."/>
            <person name="Hung S.S."/>
            <person name="Kamenetzky L."/>
            <person name="Keane J.A."/>
            <person name="Kiss F."/>
            <person name="Koziol U."/>
            <person name="Lambert O."/>
            <person name="Liu K."/>
            <person name="Luo X."/>
            <person name="Luo Y."/>
            <person name="Macchiaroli N."/>
            <person name="Nichol S."/>
            <person name="Paps J."/>
            <person name="Parkinson J."/>
            <person name="Pouchkina-Stantcheva N."/>
            <person name="Riddiford N."/>
            <person name="Rosenzvit M."/>
            <person name="Salinas G."/>
            <person name="Wasmuth J.D."/>
            <person name="Zamanian M."/>
            <person name="Zheng Y."/>
            <person name="Cai X."/>
            <person name="Soberon X."/>
            <person name="Olson P.D."/>
            <person name="Laclette J.P."/>
            <person name="Brehm K."/>
            <person name="Berriman M."/>
            <person name="Garciarrubio A."/>
            <person name="Bobes R.J."/>
            <person name="Fragoso G."/>
            <person name="Sanchez-Flores A."/>
            <person name="Estrada K."/>
            <person name="Cevallos M.A."/>
            <person name="Morett E."/>
            <person name="Gonzalez V."/>
            <person name="Portillo T."/>
            <person name="Ochoa-Leyva A."/>
            <person name="Jose M.V."/>
            <person name="Sciutto E."/>
            <person name="Landa A."/>
            <person name="Jimenez L."/>
            <person name="Valdes V."/>
            <person name="Carrero J.C."/>
            <person name="Larralde C."/>
            <person name="Morales-Montor J."/>
            <person name="Limon-Lason J."/>
            <person name="Soberon X."/>
            <person name="Laclette J.P."/>
        </authorList>
    </citation>
    <scope>NUCLEOTIDE SEQUENCE [LARGE SCALE GENOMIC DNA]</scope>
</reference>
<feature type="transmembrane region" description="Helical" evidence="1">
    <location>
        <begin position="54"/>
        <end position="74"/>
    </location>
</feature>